<feature type="transmembrane region" description="Helical" evidence="7">
    <location>
        <begin position="142"/>
        <end position="162"/>
    </location>
</feature>
<feature type="transmembrane region" description="Helical" evidence="7">
    <location>
        <begin position="298"/>
        <end position="321"/>
    </location>
</feature>
<keyword evidence="2 7" id="KW-0812">Transmembrane</keyword>
<gene>
    <name evidence="9" type="ORF">ILUMI_02706</name>
</gene>
<feature type="transmembrane region" description="Helical" evidence="7">
    <location>
        <begin position="46"/>
        <end position="67"/>
    </location>
</feature>
<dbReference type="Pfam" id="PF01490">
    <property type="entry name" value="Aa_trans"/>
    <property type="match status" value="1"/>
</dbReference>
<evidence type="ECO:0000256" key="6">
    <source>
        <dbReference type="ARBA" id="ARBA00038166"/>
    </source>
</evidence>
<dbReference type="PANTHER" id="PTHR16189">
    <property type="entry name" value="TRANSMEMBRANE PROTEIN 104-RELATED"/>
    <property type="match status" value="1"/>
</dbReference>
<proteinExistence type="inferred from homology"/>
<keyword evidence="10" id="KW-1185">Reference proteome</keyword>
<comment type="similarity">
    <text evidence="6">Belongs to the TMEM104 family.</text>
</comment>
<feature type="transmembrane region" description="Helical" evidence="7">
    <location>
        <begin position="341"/>
        <end position="369"/>
    </location>
</feature>
<dbReference type="AlphaFoldDB" id="A0A8K0DHU4"/>
<feature type="transmembrane region" description="Helical" evidence="7">
    <location>
        <begin position="389"/>
        <end position="409"/>
    </location>
</feature>
<sequence>MPTTTTIISGQQELYSPWVGLVYVFNLIVGTGALTLPAVFAGAGWLLSLILVITLAFFGFVTVTFIIESIACANATIQWARIQSHRIDGESEAFEDSESGEDNITEETAMIHRSRRRYYTLNQRIELGEMATLYFNKAGRTLFFIALCIYLYGDLSIYAAAISKTLSDLTCNSTHNGSSTDDFNSRCWNWTEIDKMTVYRMYVILFAVLVGPFSYFNVQKTKYLQVFTSSMRWCAFSIMITIAIIELFKYGAQGTPAVMNFSGMPALIGASVYSFMSHHSLPGLIAPFANKQYVIHQLALDYTLICIFYVLLAITGSFAFANLLDLYTLNFVPSSLNVSGVFMEIIEYFLGLFPVFTLSTTFPIIAITLQNNLKALFLDVNMIERYNFVLRRLAFPTLAIVPPIIIALFTHNVGSLVEITGSFGGAAIQYVIPAFLVLAARRHCSRNIGSIAGNKYASPFKGIIWIVIVLVWSLTCVILVTVNLLSS</sequence>
<evidence type="ECO:0000256" key="3">
    <source>
        <dbReference type="ARBA" id="ARBA00022989"/>
    </source>
</evidence>
<comment type="caution">
    <text evidence="9">The sequence shown here is derived from an EMBL/GenBank/DDBJ whole genome shotgun (WGS) entry which is preliminary data.</text>
</comment>
<feature type="transmembrane region" description="Helical" evidence="7">
    <location>
        <begin position="199"/>
        <end position="218"/>
    </location>
</feature>
<name>A0A8K0DHU4_IGNLU</name>
<dbReference type="EMBL" id="VTPC01001018">
    <property type="protein sequence ID" value="KAF2903472.1"/>
    <property type="molecule type" value="Genomic_DNA"/>
</dbReference>
<dbReference type="Proteomes" id="UP000801492">
    <property type="component" value="Unassembled WGS sequence"/>
</dbReference>
<keyword evidence="4 7" id="KW-0472">Membrane</keyword>
<evidence type="ECO:0000256" key="4">
    <source>
        <dbReference type="ARBA" id="ARBA00023136"/>
    </source>
</evidence>
<organism evidence="9 10">
    <name type="scientific">Ignelater luminosus</name>
    <name type="common">Cucubano</name>
    <name type="synonym">Pyrophorus luminosus</name>
    <dbReference type="NCBI Taxonomy" id="2038154"/>
    <lineage>
        <taxon>Eukaryota</taxon>
        <taxon>Metazoa</taxon>
        <taxon>Ecdysozoa</taxon>
        <taxon>Arthropoda</taxon>
        <taxon>Hexapoda</taxon>
        <taxon>Insecta</taxon>
        <taxon>Pterygota</taxon>
        <taxon>Neoptera</taxon>
        <taxon>Endopterygota</taxon>
        <taxon>Coleoptera</taxon>
        <taxon>Polyphaga</taxon>
        <taxon>Elateriformia</taxon>
        <taxon>Elateroidea</taxon>
        <taxon>Elateridae</taxon>
        <taxon>Agrypninae</taxon>
        <taxon>Pyrophorini</taxon>
        <taxon>Ignelater</taxon>
    </lineage>
</organism>
<evidence type="ECO:0000256" key="1">
    <source>
        <dbReference type="ARBA" id="ARBA00004141"/>
    </source>
</evidence>
<dbReference type="GO" id="GO:0016020">
    <property type="term" value="C:membrane"/>
    <property type="evidence" value="ECO:0007669"/>
    <property type="project" value="UniProtKB-SubCell"/>
</dbReference>
<evidence type="ECO:0000256" key="7">
    <source>
        <dbReference type="SAM" id="Phobius"/>
    </source>
</evidence>
<evidence type="ECO:0000313" key="9">
    <source>
        <dbReference type="EMBL" id="KAF2903472.1"/>
    </source>
</evidence>
<evidence type="ECO:0000256" key="5">
    <source>
        <dbReference type="ARBA" id="ARBA00023180"/>
    </source>
</evidence>
<feature type="transmembrane region" description="Helical" evidence="7">
    <location>
        <begin position="257"/>
        <end position="277"/>
    </location>
</feature>
<keyword evidence="3 7" id="KW-1133">Transmembrane helix</keyword>
<reference evidence="9" key="1">
    <citation type="submission" date="2019-08" db="EMBL/GenBank/DDBJ databases">
        <title>The genome of the North American firefly Photinus pyralis.</title>
        <authorList>
            <consortium name="Photinus pyralis genome working group"/>
            <person name="Fallon T.R."/>
            <person name="Sander Lower S.E."/>
            <person name="Weng J.-K."/>
        </authorList>
    </citation>
    <scope>NUCLEOTIDE SEQUENCE</scope>
    <source>
        <strain evidence="9">TRF0915ILg1</strain>
        <tissue evidence="9">Whole body</tissue>
    </source>
</reference>
<accession>A0A8K0DHU4</accession>
<protein>
    <recommendedName>
        <fullName evidence="8">Amino acid transporter transmembrane domain-containing protein</fullName>
    </recommendedName>
</protein>
<keyword evidence="5" id="KW-0325">Glycoprotein</keyword>
<dbReference type="InterPro" id="IPR013057">
    <property type="entry name" value="AA_transpt_TM"/>
</dbReference>
<evidence type="ECO:0000259" key="8">
    <source>
        <dbReference type="Pfam" id="PF01490"/>
    </source>
</evidence>
<dbReference type="PANTHER" id="PTHR16189:SF0">
    <property type="entry name" value="TRANSMEMBRANE PROTEIN 104"/>
    <property type="match status" value="1"/>
</dbReference>
<feature type="domain" description="Amino acid transporter transmembrane" evidence="8">
    <location>
        <begin position="122"/>
        <end position="472"/>
    </location>
</feature>
<evidence type="ECO:0000313" key="10">
    <source>
        <dbReference type="Proteomes" id="UP000801492"/>
    </source>
</evidence>
<comment type="subcellular location">
    <subcellularLocation>
        <location evidence="1">Membrane</location>
        <topology evidence="1">Multi-pass membrane protein</topology>
    </subcellularLocation>
</comment>
<feature type="transmembrane region" description="Helical" evidence="7">
    <location>
        <begin position="462"/>
        <end position="485"/>
    </location>
</feature>
<feature type="transmembrane region" description="Helical" evidence="7">
    <location>
        <begin position="21"/>
        <end position="40"/>
    </location>
</feature>
<feature type="transmembrane region" description="Helical" evidence="7">
    <location>
        <begin position="230"/>
        <end position="251"/>
    </location>
</feature>
<evidence type="ECO:0000256" key="2">
    <source>
        <dbReference type="ARBA" id="ARBA00022692"/>
    </source>
</evidence>
<feature type="transmembrane region" description="Helical" evidence="7">
    <location>
        <begin position="421"/>
        <end position="441"/>
    </location>
</feature>
<dbReference type="OrthoDB" id="294541at2759"/>